<dbReference type="EMBL" id="VUJX02000001">
    <property type="protein sequence ID" value="KAL0944743.1"/>
    <property type="molecule type" value="Genomic_DNA"/>
</dbReference>
<organism evidence="1 2">
    <name type="scientific">Colletotrichum truncatum</name>
    <name type="common">Anthracnose fungus</name>
    <name type="synonym">Colletotrichum capsici</name>
    <dbReference type="NCBI Taxonomy" id="5467"/>
    <lineage>
        <taxon>Eukaryota</taxon>
        <taxon>Fungi</taxon>
        <taxon>Dikarya</taxon>
        <taxon>Ascomycota</taxon>
        <taxon>Pezizomycotina</taxon>
        <taxon>Sordariomycetes</taxon>
        <taxon>Hypocreomycetidae</taxon>
        <taxon>Glomerellales</taxon>
        <taxon>Glomerellaceae</taxon>
        <taxon>Colletotrichum</taxon>
        <taxon>Colletotrichum truncatum species complex</taxon>
    </lineage>
</organism>
<gene>
    <name evidence="1" type="ORF">CTRU02_202630</name>
</gene>
<evidence type="ECO:0000313" key="1">
    <source>
        <dbReference type="EMBL" id="KAL0944743.1"/>
    </source>
</evidence>
<proteinExistence type="predicted"/>
<keyword evidence="2" id="KW-1185">Reference proteome</keyword>
<name>A0ACC3ZLE6_COLTU</name>
<protein>
    <submittedName>
        <fullName evidence="1">C6 transcription factor</fullName>
    </submittedName>
</protein>
<evidence type="ECO:0000313" key="2">
    <source>
        <dbReference type="Proteomes" id="UP000805649"/>
    </source>
</evidence>
<accession>A0ACC3ZLE6</accession>
<reference evidence="1 2" key="1">
    <citation type="journal article" date="2020" name="Phytopathology">
        <title>Genome Sequence Resources of Colletotrichum truncatum, C. plurivorum, C. musicola, and C. sojae: Four Species Pathogenic to Soybean (Glycine max).</title>
        <authorList>
            <person name="Rogerio F."/>
            <person name="Boufleur T.R."/>
            <person name="Ciampi-Guillardi M."/>
            <person name="Sukno S.A."/>
            <person name="Thon M.R."/>
            <person name="Massola Junior N.S."/>
            <person name="Baroncelli R."/>
        </authorList>
    </citation>
    <scope>NUCLEOTIDE SEQUENCE [LARGE SCALE GENOMIC DNA]</scope>
    <source>
        <strain evidence="1 2">CMES1059</strain>
    </source>
</reference>
<sequence>MPKSGEPAGQGHGSPVRKIRESTFRVSTADDFNSSSRNDRARRRSGLPSTACNTCRSRKVKCEVNISPSSHQGKGQSAGLPRCQACQQSNIECQWNTVDKRKRRRTCTSRDTPQKQGTDVSEIIVSTDHSQEQLGIECQHGDLSTDQEVQQRTEKNDEGGSNTDDLGMVEKEQPEIPNDNSNTIHAELYPVGRLDSQLDSREFFALENMDMSCDWSEVQDFVFDFEGMENLGNVNWNNIAEDGQSIETAETPQTRSKAIRLRLYRRFGPTAVLPGLRKLSIAVNTRRKHIGSETEQQSRFGAIRMLPSQNIDPMDRLSMKHKDTLSDDSPYDLPLEAIRRIADVFFARFGGHFPFVEPQILDGHVRSGQASSFVIHAIAALTMRFCPLEIFSGTTDTRPSTPWRNGTYFLKRAKEQLVTLLAIPTTDVVSGILILAWVEFGDNYEAGLWMLSGMAIRMAQDMGLHRPPEKETNPTVAFWDRSPLSPDGKGLLSDEMSKLHQQKSKLLLFWTVFTLDVSVSLLTGRPPTLKRKEVDVPLPTAQDMKGAQLDFQETVSMKNLIFPELARFMLSFSEAVELLNQTGSEDDEDASGPDGPSRRKRLAKVKEDIMDQYQSLNHELTFTIDNYKKAAAIKQAGVFLKLHVYVYTFIILLSQGEIRDSQQQPQDGVVSGVQQPKDALVASQKIVQIMSTAELIDNCGFLSTPFINQGLFISAITILEGQQMRKGIQTHRVQDFFSLVSGSDVDYLRQKLQEMSQYFKGIGATLAALEQRKRELVARKSRDNQHSEDEESDDDKNEGFQLSDGGIVNRYSIPDGS</sequence>
<comment type="caution">
    <text evidence="1">The sequence shown here is derived from an EMBL/GenBank/DDBJ whole genome shotgun (WGS) entry which is preliminary data.</text>
</comment>
<dbReference type="Proteomes" id="UP000805649">
    <property type="component" value="Unassembled WGS sequence"/>
</dbReference>